<reference evidence="3" key="1">
    <citation type="submission" date="2015-09" db="EMBL/GenBank/DDBJ databases">
        <authorList>
            <consortium name="Pathogen Informatics"/>
        </authorList>
    </citation>
    <scope>NUCLEOTIDE SEQUENCE [LARGE SCALE GENOMIC DNA]</scope>
    <source>
        <strain evidence="3">Lake Konstanz</strain>
    </source>
</reference>
<feature type="region of interest" description="Disordered" evidence="1">
    <location>
        <begin position="246"/>
        <end position="309"/>
    </location>
</feature>
<name>A0A0S4KP94_BODSA</name>
<feature type="compositionally biased region" description="Gly residues" evidence="1">
    <location>
        <begin position="293"/>
        <end position="309"/>
    </location>
</feature>
<organism evidence="2 3">
    <name type="scientific">Bodo saltans</name>
    <name type="common">Flagellated protozoan</name>
    <dbReference type="NCBI Taxonomy" id="75058"/>
    <lineage>
        <taxon>Eukaryota</taxon>
        <taxon>Discoba</taxon>
        <taxon>Euglenozoa</taxon>
        <taxon>Kinetoplastea</taxon>
        <taxon>Metakinetoplastina</taxon>
        <taxon>Eubodonida</taxon>
        <taxon>Bodonidae</taxon>
        <taxon>Bodo</taxon>
    </lineage>
</organism>
<dbReference type="EMBL" id="CYKH01002148">
    <property type="protein sequence ID" value="CUI15443.1"/>
    <property type="molecule type" value="Genomic_DNA"/>
</dbReference>
<evidence type="ECO:0000313" key="2">
    <source>
        <dbReference type="EMBL" id="CUI15443.1"/>
    </source>
</evidence>
<feature type="compositionally biased region" description="Low complexity" evidence="1">
    <location>
        <begin position="409"/>
        <end position="425"/>
    </location>
</feature>
<dbReference type="VEuPathDB" id="TriTrypDB:BSAL_42400"/>
<feature type="region of interest" description="Disordered" evidence="1">
    <location>
        <begin position="321"/>
        <end position="463"/>
    </location>
</feature>
<sequence length="963" mass="103580">MGGGGGGVGGFQPGGFPAGGFGAAHPLGGPGVGGFANGNHVAAWGGPESGAVSPPTQAPLAAVTGESSLTEGRYGLQFFGVEGLDPVLTCAPEDISLLVREYVASVEYQQQPPAALQRGSRDGRSGGGGAMVPSLFLDARGERTFGPGSVTVSRSGRSQGQYKFKNVEVPFSVLQNRELHVFVVELYAPDGRLLGWTEITVDALGEKARPLRGGVVEAALALKNPGLRAIAGALVGVDTFRSSWKQQLQGGKASKRPVSPASENSDDDHPRGATPPPRRPSAQRGGPSASNFGNGGGGSSGSGAGFSGGMSNGVSQAAVGAALRAADRSDPPRGQPDNNRDRQPTQQAANNRDAAATRAIRDAPLPTANNGELSIRSTSGGNSRGNSRTDNYDRTPPAGGAVNNNRVVSPAPYANATSNSPPNANGTFAVRGVTAGILNATQPPEENPFEPDDGAALKVGKGPSRDAARLGIDSVVGVPLHVCCTRVVVYYASAKVDGEEQYPHDAEDFFLRPADVVAYQTLDSSTAEPAFVSEVNLTVGRKTTAIAIVECVDPKKNVRFTLGHAVLPVNQDSNAGNYKTRLLWGDPRPSHLRNVGPKTIEEDQQHRAALEKYDTTQLNASLLSRELKDALKERVPRADNRNRFWPCAYILWRADSNDRRTRYKEPGGQFPLTEDEALMARDRERIPARTPASMDVKSMDTCYKLFEQKSVPADDAIAYACPYNPNRGLFIAPECLRGMTTERCLYKVMIEMSVEGGEQTSNFTQHHNFDSDIGVPEFLDEPFIFAKVPYSLTGVAVFRIFKMLDPSVDRPGGVMPCAWSATKLFLEDGVVRHGRFSVPLFAGVPPPRLLDELKKERIDQTIMKWTSNPPTGHQKLEYLKPNCIVTFCQGDAVRSVELVDQKEPFIMDARLLLVPSKVRRQFPFQDDEGYLEQPLSDILPSGVSKQVFQEEMNKQLKKCFKRM</sequence>
<evidence type="ECO:0000313" key="3">
    <source>
        <dbReference type="Proteomes" id="UP000051952"/>
    </source>
</evidence>
<feature type="compositionally biased region" description="Low complexity" evidence="1">
    <location>
        <begin position="345"/>
        <end position="358"/>
    </location>
</feature>
<dbReference type="AlphaFoldDB" id="A0A0S4KP94"/>
<accession>A0A0S4KP94</accession>
<keyword evidence="3" id="KW-1185">Reference proteome</keyword>
<feature type="compositionally biased region" description="Low complexity" evidence="1">
    <location>
        <begin position="376"/>
        <end position="389"/>
    </location>
</feature>
<dbReference type="Proteomes" id="UP000051952">
    <property type="component" value="Unassembled WGS sequence"/>
</dbReference>
<evidence type="ECO:0000256" key="1">
    <source>
        <dbReference type="SAM" id="MobiDB-lite"/>
    </source>
</evidence>
<gene>
    <name evidence="2" type="ORF">BSAL_42400</name>
</gene>
<protein>
    <submittedName>
        <fullName evidence="2">Uncharacterized protein</fullName>
    </submittedName>
</protein>
<proteinExistence type="predicted"/>
<dbReference type="OrthoDB" id="244021at2759"/>